<evidence type="ECO:0000313" key="4">
    <source>
        <dbReference type="Proteomes" id="UP000437931"/>
    </source>
</evidence>
<keyword evidence="4" id="KW-1185">Reference proteome</keyword>
<protein>
    <submittedName>
        <fullName evidence="2">Uncharacterized protein</fullName>
    </submittedName>
</protein>
<sequence length="106" mass="11725">MSTLEEDLKPFQTVDLAAEVARRLGAEPASAPAPRAAPAKKATKEFKKRSEWARDQIANLERNLAKVEAEYATADGMRRKQTAIATITAEIQKFRRIATAAERKGE</sequence>
<reference evidence="4 5" key="1">
    <citation type="submission" date="2019-11" db="EMBL/GenBank/DDBJ databases">
        <title>First report of rice panicle blight caused by Xanthomonas sp. in Iran.</title>
        <authorList>
            <person name="Mirghasempour S.A."/>
            <person name="Huang S."/>
            <person name="Brady C.L."/>
            <person name="Studholme D.J."/>
        </authorList>
    </citation>
    <scope>NUCLEOTIDE SEQUENCE [LARGE SCALE GENOMIC DNA]</scope>
    <source>
        <strain evidence="2 5">ASD011</strain>
        <strain evidence="4">SAM114</strain>
    </source>
</reference>
<evidence type="ECO:0000256" key="1">
    <source>
        <dbReference type="SAM" id="MobiDB-lite"/>
    </source>
</evidence>
<dbReference type="Proteomes" id="UP000439314">
    <property type="component" value="Unassembled WGS sequence"/>
</dbReference>
<organism evidence="2 5">
    <name type="scientific">Xanthomonas sontii</name>
    <dbReference type="NCBI Taxonomy" id="2650745"/>
    <lineage>
        <taxon>Bacteria</taxon>
        <taxon>Pseudomonadati</taxon>
        <taxon>Pseudomonadota</taxon>
        <taxon>Gammaproteobacteria</taxon>
        <taxon>Lysobacterales</taxon>
        <taxon>Lysobacteraceae</taxon>
        <taxon>Xanthomonas</taxon>
    </lineage>
</organism>
<proteinExistence type="predicted"/>
<feature type="compositionally biased region" description="Low complexity" evidence="1">
    <location>
        <begin position="26"/>
        <end position="40"/>
    </location>
</feature>
<evidence type="ECO:0000313" key="2">
    <source>
        <dbReference type="EMBL" id="MRG98851.1"/>
    </source>
</evidence>
<name>A0A6N7QD93_9XANT</name>
<dbReference type="AlphaFoldDB" id="A0A6N7QD93"/>
<dbReference type="EMBL" id="WJPM01000001">
    <property type="protein sequence ID" value="MRH73358.1"/>
    <property type="molecule type" value="Genomic_DNA"/>
</dbReference>
<dbReference type="EMBL" id="WJPN01000001">
    <property type="protein sequence ID" value="MRG98851.1"/>
    <property type="molecule type" value="Genomic_DNA"/>
</dbReference>
<accession>A0A6N7QD93</accession>
<feature type="region of interest" description="Disordered" evidence="1">
    <location>
        <begin position="26"/>
        <end position="48"/>
    </location>
</feature>
<comment type="caution">
    <text evidence="2">The sequence shown here is derived from an EMBL/GenBank/DDBJ whole genome shotgun (WGS) entry which is preliminary data.</text>
</comment>
<evidence type="ECO:0000313" key="3">
    <source>
        <dbReference type="EMBL" id="MRH73358.1"/>
    </source>
</evidence>
<dbReference type="RefSeq" id="WP_153750354.1">
    <property type="nucleotide sequence ID" value="NZ_WJPM01000001.1"/>
</dbReference>
<evidence type="ECO:0000313" key="5">
    <source>
        <dbReference type="Proteomes" id="UP000439314"/>
    </source>
</evidence>
<dbReference type="Proteomes" id="UP000437931">
    <property type="component" value="Unassembled WGS sequence"/>
</dbReference>
<gene>
    <name evidence="2" type="ORF">GIY21_00930</name>
    <name evidence="3" type="ORF">GIY22_01840</name>
</gene>
<reference evidence="3" key="2">
    <citation type="journal article" date="2020" name="Plant Dis.">
        <title>A Grain Rot of Rice in Iran Caused by a Xanthomonas Strain Closely Related to X. sacchari.</title>
        <authorList>
            <person name="Mirghasempour S.A."/>
            <person name="Huang S."/>
            <person name="Studholme D.J."/>
            <person name="Brady C.L."/>
        </authorList>
    </citation>
    <scope>NUCLEOTIDE SEQUENCE</scope>
    <source>
        <strain evidence="3">SAM114</strain>
    </source>
</reference>